<evidence type="ECO:0000313" key="2">
    <source>
        <dbReference type="EMBL" id="OZI35917.1"/>
    </source>
</evidence>
<dbReference type="SUPFAM" id="SSF160113">
    <property type="entry name" value="YegP-like"/>
    <property type="match status" value="2"/>
</dbReference>
<dbReference type="RefSeq" id="WP_094826725.1">
    <property type="nucleotide sequence ID" value="NZ_NEVL01000003.1"/>
</dbReference>
<dbReference type="EMBL" id="NEVL01000003">
    <property type="protein sequence ID" value="OZI35917.1"/>
    <property type="molecule type" value="Genomic_DNA"/>
</dbReference>
<reference evidence="2 5" key="1">
    <citation type="submission" date="2017-05" db="EMBL/GenBank/DDBJ databases">
        <title>Complete and WGS of Bordetella genogroups.</title>
        <authorList>
            <person name="Spilker T."/>
            <person name="LiPuma J."/>
        </authorList>
    </citation>
    <scope>NUCLEOTIDE SEQUENCE [LARGE SCALE GENOMIC DNA]</scope>
    <source>
        <strain evidence="2 5">AU17610</strain>
    </source>
</reference>
<dbReference type="AlphaFoldDB" id="A0A261SFY8"/>
<dbReference type="Proteomes" id="UP000217005">
    <property type="component" value="Unassembled WGS sequence"/>
</dbReference>
<feature type="domain" description="DUF1508" evidence="1">
    <location>
        <begin position="61"/>
        <end position="106"/>
    </location>
</feature>
<dbReference type="PANTHER" id="PTHR40606:SF1">
    <property type="entry name" value="UPF0339 PROTEIN YEGP"/>
    <property type="match status" value="1"/>
</dbReference>
<proteinExistence type="predicted"/>
<dbReference type="InterPro" id="IPR010879">
    <property type="entry name" value="DUF1508"/>
</dbReference>
<gene>
    <name evidence="3" type="ORF">CAL27_18005</name>
    <name evidence="2" type="ORF">CEG14_12795</name>
</gene>
<dbReference type="InterPro" id="IPR051141">
    <property type="entry name" value="UPF0339_domain"/>
</dbReference>
<evidence type="ECO:0000313" key="4">
    <source>
        <dbReference type="Proteomes" id="UP000216354"/>
    </source>
</evidence>
<evidence type="ECO:0000313" key="5">
    <source>
        <dbReference type="Proteomes" id="UP000217005"/>
    </source>
</evidence>
<evidence type="ECO:0000259" key="1">
    <source>
        <dbReference type="Pfam" id="PF07411"/>
    </source>
</evidence>
<dbReference type="InterPro" id="IPR036913">
    <property type="entry name" value="YegP-like_sf"/>
</dbReference>
<dbReference type="Pfam" id="PF07411">
    <property type="entry name" value="DUF1508"/>
    <property type="match status" value="2"/>
</dbReference>
<dbReference type="EMBL" id="NEVR01000004">
    <property type="protein sequence ID" value="OZI58584.1"/>
    <property type="molecule type" value="Genomic_DNA"/>
</dbReference>
<evidence type="ECO:0000313" key="3">
    <source>
        <dbReference type="EMBL" id="OZI58584.1"/>
    </source>
</evidence>
<reference evidence="3 4" key="2">
    <citation type="submission" date="2017-05" db="EMBL/GenBank/DDBJ databases">
        <title>Complete and WGS of Bordetella genogroups.</title>
        <authorList>
            <person name="Spilker T."/>
            <person name="Lipuma J."/>
        </authorList>
    </citation>
    <scope>NUCLEOTIDE SEQUENCE [LARGE SCALE GENOMIC DNA]</scope>
    <source>
        <strain evidence="3 4">AU9795</strain>
    </source>
</reference>
<dbReference type="PANTHER" id="PTHR40606">
    <property type="match status" value="1"/>
</dbReference>
<dbReference type="Proteomes" id="UP000216354">
    <property type="component" value="Unassembled WGS sequence"/>
</dbReference>
<keyword evidence="4" id="KW-1185">Reference proteome</keyword>
<name>A0A261SFY8_9BORD</name>
<accession>A0A261SFY8</accession>
<dbReference type="Gene3D" id="2.30.29.80">
    <property type="match status" value="1"/>
</dbReference>
<comment type="caution">
    <text evidence="2">The sequence shown here is derived from an EMBL/GenBank/DDBJ whole genome shotgun (WGS) entry which is preliminary data.</text>
</comment>
<sequence>MAGWFELKQGSTGQFHFTLKASNGEVILSSETYTTKASAQKGIDSVRENCFDATRYNRAQASNGRYFFTLRAGNGQVIGNSQMYTSEAARDGGIDSVRNNGLTQALRQIA</sequence>
<protein>
    <recommendedName>
        <fullName evidence="1">DUF1508 domain-containing protein</fullName>
    </recommendedName>
</protein>
<organism evidence="2 5">
    <name type="scientific">Bordetella genomosp. 1</name>
    <dbReference type="NCBI Taxonomy" id="1395607"/>
    <lineage>
        <taxon>Bacteria</taxon>
        <taxon>Pseudomonadati</taxon>
        <taxon>Pseudomonadota</taxon>
        <taxon>Betaproteobacteria</taxon>
        <taxon>Burkholderiales</taxon>
        <taxon>Alcaligenaceae</taxon>
        <taxon>Bordetella</taxon>
    </lineage>
</organism>
<feature type="domain" description="DUF1508" evidence="1">
    <location>
        <begin position="12"/>
        <end position="56"/>
    </location>
</feature>
<dbReference type="OrthoDB" id="9802792at2"/>